<feature type="transmembrane region" description="Helical" evidence="1">
    <location>
        <begin position="191"/>
        <end position="216"/>
    </location>
</feature>
<feature type="transmembrane region" description="Helical" evidence="1">
    <location>
        <begin position="109"/>
        <end position="129"/>
    </location>
</feature>
<reference evidence="3 4" key="1">
    <citation type="journal article" date="2019" name="Int. J. Syst. Evol. Microbiol.">
        <title>The Global Catalogue of Microorganisms (GCM) 10K type strain sequencing project: providing services to taxonomists for standard genome sequencing and annotation.</title>
        <authorList>
            <consortium name="The Broad Institute Genomics Platform"/>
            <consortium name="The Broad Institute Genome Sequencing Center for Infectious Disease"/>
            <person name="Wu L."/>
            <person name="Ma J."/>
        </authorList>
    </citation>
    <scope>NUCLEOTIDE SEQUENCE [LARGE SCALE GENOMIC DNA]</scope>
    <source>
        <strain evidence="3 4">CGMCC 1.12553</strain>
    </source>
</reference>
<dbReference type="RefSeq" id="WP_267622669.1">
    <property type="nucleotide sequence ID" value="NZ_JAODIW010000006.1"/>
</dbReference>
<feature type="transmembrane region" description="Helical" evidence="1">
    <location>
        <begin position="236"/>
        <end position="266"/>
    </location>
</feature>
<evidence type="ECO:0000313" key="4">
    <source>
        <dbReference type="Proteomes" id="UP001595921"/>
    </source>
</evidence>
<accession>A0ABD5P8L4</accession>
<evidence type="ECO:0000259" key="2">
    <source>
        <dbReference type="Pfam" id="PF01970"/>
    </source>
</evidence>
<evidence type="ECO:0000256" key="1">
    <source>
        <dbReference type="SAM" id="Phobius"/>
    </source>
</evidence>
<gene>
    <name evidence="3" type="ORF">ACFO0N_03685</name>
</gene>
<dbReference type="EMBL" id="JBHSDS010000003">
    <property type="protein sequence ID" value="MFC4357048.1"/>
    <property type="molecule type" value="Genomic_DNA"/>
</dbReference>
<protein>
    <submittedName>
        <fullName evidence="3">Tripartite tricarboxylate transporter permease</fullName>
    </submittedName>
</protein>
<keyword evidence="4" id="KW-1185">Reference proteome</keyword>
<feature type="transmembrane region" description="Helical" evidence="1">
    <location>
        <begin position="166"/>
        <end position="185"/>
    </location>
</feature>
<proteinExistence type="predicted"/>
<keyword evidence="1" id="KW-0472">Membrane</keyword>
<dbReference type="PANTHER" id="PTHR42204">
    <property type="entry name" value="INTEGRAL MEMBRANE PROTEIN"/>
    <property type="match status" value="1"/>
</dbReference>
<dbReference type="Proteomes" id="UP001595921">
    <property type="component" value="Unassembled WGS sequence"/>
</dbReference>
<sequence length="416" mass="40438">MEFLGVRFVLAPGTASATLAFALGGVLLGTLSGLTPGLHANNFAMLLAAVAPAVPASPTLVGGAMLAAGVVHTFLDVVPALALGVPDAAMAASALPGHQLVVDGRGREALRLSAAGSLAAVALAAPLAIPITALASAGYPALRANLPLVLGAVVCYLVLTEPTRRGMVGGLVAFGLSAALGAATLDLSPAAPLAVGGVLAPLFGGLFGAPVLLDALGGAGVPPQADPEISMDRRRFGGTATAGTVAGAMVGFVPGVSAAVASVVALPFVPGRGGAREFVVATSGANTANAVFALVALVVLGTPRTGVTVAIDDAGAVAGPAALARLLPVVGVAAVAGFALVVVLGDRYLAFVGRVDQTRLVLVVLGGLVGVCYLFAGVVGVGLLLVATVVGLVPPRVGCRRVHLMGVLIGPLVLGV</sequence>
<feature type="domain" description="DUF112" evidence="2">
    <location>
        <begin position="19"/>
        <end position="405"/>
    </location>
</feature>
<feature type="transmembrane region" description="Helical" evidence="1">
    <location>
        <begin position="43"/>
        <end position="71"/>
    </location>
</feature>
<organism evidence="3 4">
    <name type="scientific">Halobium salinum</name>
    <dbReference type="NCBI Taxonomy" id="1364940"/>
    <lineage>
        <taxon>Archaea</taxon>
        <taxon>Methanobacteriati</taxon>
        <taxon>Methanobacteriota</taxon>
        <taxon>Stenosarchaea group</taxon>
        <taxon>Halobacteria</taxon>
        <taxon>Halobacteriales</taxon>
        <taxon>Haloferacaceae</taxon>
        <taxon>Halobium</taxon>
    </lineage>
</organism>
<feature type="transmembrane region" description="Helical" evidence="1">
    <location>
        <begin position="6"/>
        <end position="31"/>
    </location>
</feature>
<dbReference type="PANTHER" id="PTHR42204:SF1">
    <property type="entry name" value="INTEGRAL MEMBRANE PROTEIN"/>
    <property type="match status" value="1"/>
</dbReference>
<evidence type="ECO:0000313" key="3">
    <source>
        <dbReference type="EMBL" id="MFC4357048.1"/>
    </source>
</evidence>
<feature type="transmembrane region" description="Helical" evidence="1">
    <location>
        <begin position="278"/>
        <end position="301"/>
    </location>
</feature>
<feature type="transmembrane region" description="Helical" evidence="1">
    <location>
        <begin position="141"/>
        <end position="159"/>
    </location>
</feature>
<dbReference type="AlphaFoldDB" id="A0ABD5P8L4"/>
<feature type="transmembrane region" description="Helical" evidence="1">
    <location>
        <begin position="322"/>
        <end position="345"/>
    </location>
</feature>
<comment type="caution">
    <text evidence="3">The sequence shown here is derived from an EMBL/GenBank/DDBJ whole genome shotgun (WGS) entry which is preliminary data.</text>
</comment>
<dbReference type="InterPro" id="IPR002823">
    <property type="entry name" value="DUF112_TM"/>
</dbReference>
<name>A0ABD5P8L4_9EURY</name>
<keyword evidence="1" id="KW-1133">Transmembrane helix</keyword>
<dbReference type="Pfam" id="PF01970">
    <property type="entry name" value="TctA"/>
    <property type="match status" value="1"/>
</dbReference>
<feature type="transmembrane region" description="Helical" evidence="1">
    <location>
        <begin position="360"/>
        <end position="393"/>
    </location>
</feature>
<keyword evidence="1" id="KW-0812">Transmembrane</keyword>